<feature type="compositionally biased region" description="Low complexity" evidence="1">
    <location>
        <begin position="324"/>
        <end position="343"/>
    </location>
</feature>
<dbReference type="InterPro" id="IPR011330">
    <property type="entry name" value="Glyco_hydro/deAcase_b/a-brl"/>
</dbReference>
<dbReference type="RefSeq" id="WP_132460751.1">
    <property type="nucleotide sequence ID" value="NZ_SLXP01000002.1"/>
</dbReference>
<organism evidence="2 3">
    <name type="scientific">Rhodovulum marinum</name>
    <dbReference type="NCBI Taxonomy" id="320662"/>
    <lineage>
        <taxon>Bacteria</taxon>
        <taxon>Pseudomonadati</taxon>
        <taxon>Pseudomonadota</taxon>
        <taxon>Alphaproteobacteria</taxon>
        <taxon>Rhodobacterales</taxon>
        <taxon>Paracoccaceae</taxon>
        <taxon>Rhodovulum</taxon>
    </lineage>
</organism>
<dbReference type="SUPFAM" id="SSF88713">
    <property type="entry name" value="Glycoside hydrolase/deacetylase"/>
    <property type="match status" value="1"/>
</dbReference>
<dbReference type="Gene3D" id="3.20.20.370">
    <property type="entry name" value="Glycoside hydrolase/deacetylase"/>
    <property type="match status" value="1"/>
</dbReference>
<protein>
    <submittedName>
        <fullName evidence="2">Polysaccharide deacetylase 2 family uncharacterized protein YibQ</fullName>
    </submittedName>
</protein>
<dbReference type="CDD" id="cd10936">
    <property type="entry name" value="CE4_DAC2"/>
    <property type="match status" value="1"/>
</dbReference>
<proteinExistence type="predicted"/>
<keyword evidence="3" id="KW-1185">Reference proteome</keyword>
<feature type="compositionally biased region" description="Low complexity" evidence="1">
    <location>
        <begin position="218"/>
        <end position="238"/>
    </location>
</feature>
<dbReference type="Pfam" id="PF04748">
    <property type="entry name" value="Polysacc_deac_2"/>
    <property type="match status" value="1"/>
</dbReference>
<dbReference type="Proteomes" id="UP000294835">
    <property type="component" value="Unassembled WGS sequence"/>
</dbReference>
<dbReference type="InterPro" id="IPR006837">
    <property type="entry name" value="Divergent_DAC"/>
</dbReference>
<gene>
    <name evidence="2" type="ORF">EV662_10267</name>
</gene>
<evidence type="ECO:0000313" key="3">
    <source>
        <dbReference type="Proteomes" id="UP000294835"/>
    </source>
</evidence>
<comment type="caution">
    <text evidence="2">The sequence shown here is derived from an EMBL/GenBank/DDBJ whole genome shotgun (WGS) entry which is preliminary data.</text>
</comment>
<name>A0A4V2SRH0_9RHOB</name>
<dbReference type="AlphaFoldDB" id="A0A4V2SRH0"/>
<accession>A0A4V2SRH0</accession>
<sequence>MGRGLFSGIVWGIVVTGLGLVVLALVGPAPTGPGEAPAPQMAARPEAPDQGTLMPEAAPPVPSGGPASTGRPAVPAPLGGPATDIELPPGSEFNRPPPERAASLPDAEAEPRGAPPVRGPEPGDLMAEAPLPDTAPSAAPEPVTDGPDGLAPPLTAEAPPDLGAEEPFVPAPGADAPAALRSAPGPAAESRRETQTAQAADAAPGSPAPQPDLPETVTDPAPAPRMDTAAARTADTAPPVEPERAAPVAQSSDDGGPGVAEQPRVRPLPGLPADAPTQDTAEDPSDVAGETGLRVPAPGATVGTTDIRIGRLPTVNEAAPEPPAAAEVVTAAPAESAQAADAPAEEPAIALGALARNAVPFQTESDRPLFSVILIDAGEQGLDRETLMTFSFPVTFAVDPTRPDAAEAMAAYRAAGYEVVALASALPAGAVPSDLEVVLTAQRALLDRAVAVLDVASGGFQDDRALTAQMVAFAGETGHGLVTYDRGLNSAARLAGQAGVPQATVFRVIDDDRPNAPTIRRVLDRAVFKARQDGHVVMVGHSYSDTVTALYSWALEAEAEQVTLAPVSAVLRQP</sequence>
<evidence type="ECO:0000256" key="1">
    <source>
        <dbReference type="SAM" id="MobiDB-lite"/>
    </source>
</evidence>
<evidence type="ECO:0000313" key="2">
    <source>
        <dbReference type="EMBL" id="TCP42876.1"/>
    </source>
</evidence>
<reference evidence="2 3" key="1">
    <citation type="submission" date="2019-03" db="EMBL/GenBank/DDBJ databases">
        <title>Genomic Encyclopedia of Type Strains, Phase IV (KMG-IV): sequencing the most valuable type-strain genomes for metagenomic binning, comparative biology and taxonomic classification.</title>
        <authorList>
            <person name="Goeker M."/>
        </authorList>
    </citation>
    <scope>NUCLEOTIDE SEQUENCE [LARGE SCALE GENOMIC DNA]</scope>
    <source>
        <strain evidence="2 3">DSM 18063</strain>
    </source>
</reference>
<dbReference type="GO" id="GO:0005975">
    <property type="term" value="P:carbohydrate metabolic process"/>
    <property type="evidence" value="ECO:0007669"/>
    <property type="project" value="InterPro"/>
</dbReference>
<dbReference type="EMBL" id="SLXP01000002">
    <property type="protein sequence ID" value="TCP42876.1"/>
    <property type="molecule type" value="Genomic_DNA"/>
</dbReference>
<dbReference type="OrthoDB" id="7658418at2"/>
<feature type="region of interest" description="Disordered" evidence="1">
    <location>
        <begin position="32"/>
        <end position="343"/>
    </location>
</feature>